<accession>A0AAN9YG20</accession>
<dbReference type="PANTHER" id="PTHR24067">
    <property type="entry name" value="UBIQUITIN-CONJUGATING ENZYME E2"/>
    <property type="match status" value="1"/>
</dbReference>
<evidence type="ECO:0000256" key="1">
    <source>
        <dbReference type="ARBA" id="ARBA00012486"/>
    </source>
</evidence>
<dbReference type="FunFam" id="3.10.110.10:FF:000060">
    <property type="entry name" value="Ubiquitin conjugating enzyme (UbcB)"/>
    <property type="match status" value="1"/>
</dbReference>
<keyword evidence="5" id="KW-0067">ATP-binding</keyword>
<keyword evidence="3" id="KW-0547">Nucleotide-binding</keyword>
<dbReference type="EC" id="2.3.2.23" evidence="1"/>
<dbReference type="PROSITE" id="PS50127">
    <property type="entry name" value="UBC_2"/>
    <property type="match status" value="1"/>
</dbReference>
<dbReference type="SMART" id="SM00212">
    <property type="entry name" value="UBCc"/>
    <property type="match status" value="1"/>
</dbReference>
<evidence type="ECO:0000256" key="3">
    <source>
        <dbReference type="ARBA" id="ARBA00022741"/>
    </source>
</evidence>
<name>A0AAN9YG20_9PEZI</name>
<dbReference type="GO" id="GO:0005524">
    <property type="term" value="F:ATP binding"/>
    <property type="evidence" value="ECO:0007669"/>
    <property type="project" value="UniProtKB-KW"/>
</dbReference>
<evidence type="ECO:0000256" key="4">
    <source>
        <dbReference type="ARBA" id="ARBA00022786"/>
    </source>
</evidence>
<dbReference type="InterPro" id="IPR016135">
    <property type="entry name" value="UBQ-conjugating_enzyme/RWD"/>
</dbReference>
<keyword evidence="8" id="KW-1185">Reference proteome</keyword>
<evidence type="ECO:0000259" key="6">
    <source>
        <dbReference type="PROSITE" id="PS50127"/>
    </source>
</evidence>
<dbReference type="Proteomes" id="UP001320420">
    <property type="component" value="Unassembled WGS sequence"/>
</dbReference>
<comment type="caution">
    <text evidence="7">The sequence shown here is derived from an EMBL/GenBank/DDBJ whole genome shotgun (WGS) entry which is preliminary data.</text>
</comment>
<dbReference type="AlphaFoldDB" id="A0AAN9YG20"/>
<protein>
    <recommendedName>
        <fullName evidence="1">E2 ubiquitin-conjugating enzyme</fullName>
        <ecNumber evidence="1">2.3.2.23</ecNumber>
    </recommendedName>
</protein>
<evidence type="ECO:0000256" key="5">
    <source>
        <dbReference type="ARBA" id="ARBA00022840"/>
    </source>
</evidence>
<proteinExistence type="predicted"/>
<reference evidence="7 8" key="1">
    <citation type="submission" date="2024-02" db="EMBL/GenBank/DDBJ databases">
        <title>De novo assembly and annotation of 12 fungi associated with fruit tree decline syndrome in Ontario, Canada.</title>
        <authorList>
            <person name="Sulman M."/>
            <person name="Ellouze W."/>
            <person name="Ilyukhin E."/>
        </authorList>
    </citation>
    <scope>NUCLEOTIDE SEQUENCE [LARGE SCALE GENOMIC DNA]</scope>
    <source>
        <strain evidence="7 8">M11/M66-122</strain>
    </source>
</reference>
<dbReference type="Gene3D" id="3.10.110.10">
    <property type="entry name" value="Ubiquitin Conjugating Enzyme"/>
    <property type="match status" value="1"/>
</dbReference>
<organism evidence="7 8">
    <name type="scientific">Diatrype stigma</name>
    <dbReference type="NCBI Taxonomy" id="117547"/>
    <lineage>
        <taxon>Eukaryota</taxon>
        <taxon>Fungi</taxon>
        <taxon>Dikarya</taxon>
        <taxon>Ascomycota</taxon>
        <taxon>Pezizomycotina</taxon>
        <taxon>Sordariomycetes</taxon>
        <taxon>Xylariomycetidae</taxon>
        <taxon>Xylariales</taxon>
        <taxon>Diatrypaceae</taxon>
        <taxon>Diatrype</taxon>
    </lineage>
</organism>
<evidence type="ECO:0000256" key="2">
    <source>
        <dbReference type="ARBA" id="ARBA00022679"/>
    </source>
</evidence>
<keyword evidence="2" id="KW-0808">Transferase</keyword>
<dbReference type="SUPFAM" id="SSF54495">
    <property type="entry name" value="UBC-like"/>
    <property type="match status" value="1"/>
</dbReference>
<dbReference type="EMBL" id="JAKJXP020000171">
    <property type="protein sequence ID" value="KAK7740422.1"/>
    <property type="molecule type" value="Genomic_DNA"/>
</dbReference>
<dbReference type="InterPro" id="IPR000608">
    <property type="entry name" value="UBC"/>
</dbReference>
<keyword evidence="4" id="KW-0833">Ubl conjugation pathway</keyword>
<evidence type="ECO:0000313" key="8">
    <source>
        <dbReference type="Proteomes" id="UP001320420"/>
    </source>
</evidence>
<gene>
    <name evidence="7" type="ORF">SLS62_011139</name>
</gene>
<evidence type="ECO:0000313" key="7">
    <source>
        <dbReference type="EMBL" id="KAK7740422.1"/>
    </source>
</evidence>
<dbReference type="Pfam" id="PF00179">
    <property type="entry name" value="UQ_con"/>
    <property type="match status" value="1"/>
</dbReference>
<feature type="domain" description="UBC core" evidence="6">
    <location>
        <begin position="5"/>
        <end position="155"/>
    </location>
</feature>
<dbReference type="InterPro" id="IPR050113">
    <property type="entry name" value="Ub_conjugating_enzyme"/>
</dbReference>
<dbReference type="GO" id="GO:0061631">
    <property type="term" value="F:ubiquitin conjugating enzyme activity"/>
    <property type="evidence" value="ECO:0007669"/>
    <property type="project" value="UniProtKB-EC"/>
</dbReference>
<sequence length="165" mass="17767">MASTSSLKRISKELAECTTSPPPGMTVTLPSEANLHQWRATLQGPAGTPYAGGTFELTITLPEEYPFKAPAVHFATRIWHPNVTNDSAGAVCLAILKPDAWKPPCRVRAVLEALRHLLVEPNPDDPLEPRIADEYRADRAAFERNARAYVARHAMGGAGAGGAKS</sequence>